<dbReference type="GO" id="GO:0004672">
    <property type="term" value="F:protein kinase activity"/>
    <property type="evidence" value="ECO:0007669"/>
    <property type="project" value="InterPro"/>
</dbReference>
<feature type="transmembrane region" description="Helical" evidence="4">
    <location>
        <begin position="330"/>
        <end position="352"/>
    </location>
</feature>
<dbReference type="Proteomes" id="UP000604046">
    <property type="component" value="Unassembled WGS sequence"/>
</dbReference>
<feature type="transmembrane region" description="Helical" evidence="4">
    <location>
        <begin position="561"/>
        <end position="581"/>
    </location>
</feature>
<dbReference type="Gene3D" id="3.30.390.10">
    <property type="entry name" value="Enolase-like, N-terminal domain"/>
    <property type="match status" value="1"/>
</dbReference>
<dbReference type="Pfam" id="PF13378">
    <property type="entry name" value="MR_MLE_C"/>
    <property type="match status" value="1"/>
</dbReference>
<dbReference type="PROSITE" id="PS00908">
    <property type="entry name" value="MR_MLE_1"/>
    <property type="match status" value="1"/>
</dbReference>
<dbReference type="GO" id="GO:0000287">
    <property type="term" value="F:magnesium ion binding"/>
    <property type="evidence" value="ECO:0007669"/>
    <property type="project" value="TreeGrafter"/>
</dbReference>
<dbReference type="PANTHER" id="PTHR13794">
    <property type="entry name" value="ENOLASE SUPERFAMILY, MANDELATE RACEMASE"/>
    <property type="match status" value="1"/>
</dbReference>
<evidence type="ECO:0000256" key="1">
    <source>
        <dbReference type="ARBA" id="ARBA00001946"/>
    </source>
</evidence>
<keyword evidence="2" id="KW-0479">Metal-binding</keyword>
<sequence length="1661" mass="181406">MGPRRRNVTPVLLGFAALLLWQAWQSDVHLFLAQQSQPTRAKTAASLDCGADLEAPLSRRNVFMALATVGTGQAETAYAVAPKTILVAGATGQTGRRIVEKLSKMGDVSIIGGVRDTAKAEKELSKSSITIRGAMIDEVKAVDTKGVSLKPLDVTKDSVDKLAATLTGCDALIVATGFVPSNPFAMGADAHAVDNLGTKSLVDAAKKSGVSKIVLVSSILTNARAWGQENSPGFQVTNAFGNVLDEKLEAEKYLRASGIDYTIVRPGGLKSTAPETNLLVAKEDTLNSGEVSRDLVADVSIAAVFDGKASNKVVEIIEDEKAKSEAKSEWFAALRAWAVSIVLLVAFAGAFVKAICIRHWSPSGAPEQHSSLVRLYYLVPPAVAAEARAALRQLPGRMMLRAVKVRSYAKVWLRFTGHVDGFDGPVFDSSALRGARRPVKKDYVEIECNIDDTFGAAMWEALAMSDCHCTIVVCDLMKGIAVDEGDEDSEVRTVPAGSTLYYDVELVSWHHGHSTRAYVALRGESASRHERNDLEDGAKPVRVRFQSYGDKKLFRGKLRVLLGYVTRIFCGLLFAGLLRLLCFAGGLCSVRTAIPRSLRTSYAPSTVARAESVHHWSLPLTQAGKEDGLWRRSCLVFVICGGSGFFCKSAKALSQPPPLKISGSSKPMPAVGYGTCCRESAQGQPLITSTKAYLAAGGRLIDTAQGYGNHLDIAEAIRQSMVPREELWVTSKVRVRACNTAADVLKAVNKSLEQLDLSYLDLMLLHGGDGWGIGPERDESLWRGLIEAQQAGKVQSIGVSNHNRDEVERLISRTGVVPAVNQLEFHPWVPAETRELVRWCQSRGIAVTAYGSLGGSQNKGRAESATKIAQKYGKTNAQVLLRWALDQGVAVIPGASSEQHIREDLDLTGFVLSAEDVSLLERADCHDVADKHWINGNLPLDDELLPIANPMSVHPPYKRYRKSWGINAMGSMVVEVEAEDGTSGVGVTIGGEAGCYIVEQHLSRFVEGQDPRNIELMWDQMFRATINYGRKGLPLQAISAVDLALWDLLGKLRQEPVYMLLGGATKPFLPMYTTTSRPDVGKQLGFVGCKVACPFGPADGHEGFAKNVKYLKKCRHDVGEGFPLMLDCYMALSVPYSLSLARRIAEPDLHFTWMEEFLPPDSYDGYEEVMKAVGSLGLMLTTGEHEYTRWGFKQLIDSDPLSLRFVAKPIPKHRAGAAAEKQDAGAAGAPDAEDAADALITFTFRPEDVLGRQVQGFHMLALHPMAPNFSEDFISLTFRRRRIVCGSRRPSAWRSQVCPTTGRKVPHQRWGSCIFEVELDQSPKLHGAFATIMKHKKKSTVDSLRRCALLLLDRCESSLYSLAQTASFKEGVAAFVIHSALCGLQHLHALGMVHRDVKDANIMVQDAGRRVVLADFDLATYLPEGESTTKWTCGTLGFLAPEIYQKRLGGTPADVFALGVVLYFLLTRSHAFLRDSNLETEIATKTNRLPVEGDLLRAFRSDDACELVFWLINPSVEKRASASDALTSEWFYFQEPDGLARLLREQKPKSEFLQKSNPDSSMRLAHDGLDSASQPMMTRIASQPSRPTPKQTSGHKLKKMAFLGAPLPEKKHRSSRNIMQQLGSSARRALATASSALMSLTTSVKQTKVHVEPEFDGVFVP</sequence>
<evidence type="ECO:0000256" key="4">
    <source>
        <dbReference type="SAM" id="Phobius"/>
    </source>
</evidence>
<dbReference type="Pfam" id="PF00248">
    <property type="entry name" value="Aldo_ket_red"/>
    <property type="match status" value="1"/>
</dbReference>
<feature type="signal peptide" evidence="5">
    <location>
        <begin position="1"/>
        <end position="26"/>
    </location>
</feature>
<dbReference type="InterPro" id="IPR029065">
    <property type="entry name" value="Enolase_C-like"/>
</dbReference>
<dbReference type="InterPro" id="IPR016040">
    <property type="entry name" value="NAD(P)-bd_dom"/>
</dbReference>
<dbReference type="SUPFAM" id="SSF51735">
    <property type="entry name" value="NAD(P)-binding Rossmann-fold domains"/>
    <property type="match status" value="1"/>
</dbReference>
<feature type="chain" id="PRO_5032856777" evidence="5">
    <location>
        <begin position="27"/>
        <end position="1661"/>
    </location>
</feature>
<dbReference type="Pfam" id="PF02746">
    <property type="entry name" value="MR_MLE_N"/>
    <property type="match status" value="1"/>
</dbReference>
<dbReference type="Gene3D" id="3.20.20.120">
    <property type="entry name" value="Enolase-like C-terminal domain"/>
    <property type="match status" value="1"/>
</dbReference>
<dbReference type="InterPro" id="IPR036812">
    <property type="entry name" value="NAD(P)_OxRdtase_dom_sf"/>
</dbReference>
<accession>A0A812U0G9</accession>
<dbReference type="GO" id="GO:0016491">
    <property type="term" value="F:oxidoreductase activity"/>
    <property type="evidence" value="ECO:0007669"/>
    <property type="project" value="InterPro"/>
</dbReference>
<protein>
    <submittedName>
        <fullName evidence="7">RhmD protein</fullName>
    </submittedName>
</protein>
<evidence type="ECO:0000256" key="3">
    <source>
        <dbReference type="ARBA" id="ARBA00022842"/>
    </source>
</evidence>
<dbReference type="InterPro" id="IPR013341">
    <property type="entry name" value="Mandelate_racemase_N_dom"/>
</dbReference>
<dbReference type="Gene3D" id="3.40.50.720">
    <property type="entry name" value="NAD(P)-binding Rossmann-like Domain"/>
    <property type="match status" value="1"/>
</dbReference>
<dbReference type="GO" id="GO:0009063">
    <property type="term" value="P:amino acid catabolic process"/>
    <property type="evidence" value="ECO:0007669"/>
    <property type="project" value="InterPro"/>
</dbReference>
<feature type="domain" description="Protein kinase" evidence="6">
    <location>
        <begin position="1244"/>
        <end position="1531"/>
    </location>
</feature>
<evidence type="ECO:0000256" key="2">
    <source>
        <dbReference type="ARBA" id="ARBA00022723"/>
    </source>
</evidence>
<keyword evidence="4" id="KW-0812">Transmembrane</keyword>
<dbReference type="SUPFAM" id="SSF51604">
    <property type="entry name" value="Enolase C-terminal domain-like"/>
    <property type="match status" value="1"/>
</dbReference>
<comment type="caution">
    <text evidence="7">The sequence shown here is derived from an EMBL/GenBank/DDBJ whole genome shotgun (WGS) entry which is preliminary data.</text>
</comment>
<keyword evidence="5" id="KW-0732">Signal</keyword>
<dbReference type="GO" id="GO:0016836">
    <property type="term" value="F:hydro-lyase activity"/>
    <property type="evidence" value="ECO:0007669"/>
    <property type="project" value="TreeGrafter"/>
</dbReference>
<dbReference type="Gene3D" id="1.10.510.10">
    <property type="entry name" value="Transferase(Phosphotransferase) domain 1"/>
    <property type="match status" value="1"/>
</dbReference>
<dbReference type="InterPro" id="IPR018110">
    <property type="entry name" value="Mandel_Rmase/mucon_lact_enz_CS"/>
</dbReference>
<dbReference type="PROSITE" id="PS50011">
    <property type="entry name" value="PROTEIN_KINASE_DOM"/>
    <property type="match status" value="1"/>
</dbReference>
<dbReference type="SFLD" id="SFLDS00001">
    <property type="entry name" value="Enolase"/>
    <property type="match status" value="1"/>
</dbReference>
<evidence type="ECO:0000256" key="5">
    <source>
        <dbReference type="SAM" id="SignalP"/>
    </source>
</evidence>
<evidence type="ECO:0000259" key="6">
    <source>
        <dbReference type="PROSITE" id="PS50011"/>
    </source>
</evidence>
<dbReference type="PANTHER" id="PTHR13794:SF58">
    <property type="entry name" value="MITOCHONDRIAL ENOLASE SUPERFAMILY MEMBER 1"/>
    <property type="match status" value="1"/>
</dbReference>
<dbReference type="InterPro" id="IPR036291">
    <property type="entry name" value="NAD(P)-bd_dom_sf"/>
</dbReference>
<dbReference type="CDD" id="cd19071">
    <property type="entry name" value="AKR_AKR1-5-like"/>
    <property type="match status" value="1"/>
</dbReference>
<dbReference type="SUPFAM" id="SSF54826">
    <property type="entry name" value="Enolase N-terminal domain-like"/>
    <property type="match status" value="1"/>
</dbReference>
<evidence type="ECO:0000313" key="8">
    <source>
        <dbReference type="Proteomes" id="UP000604046"/>
    </source>
</evidence>
<dbReference type="PRINTS" id="PR00069">
    <property type="entry name" value="ALDKETRDTASE"/>
</dbReference>
<dbReference type="Pfam" id="PF00069">
    <property type="entry name" value="Pkinase"/>
    <property type="match status" value="1"/>
</dbReference>
<organism evidence="7 8">
    <name type="scientific">Symbiodinium natans</name>
    <dbReference type="NCBI Taxonomy" id="878477"/>
    <lineage>
        <taxon>Eukaryota</taxon>
        <taxon>Sar</taxon>
        <taxon>Alveolata</taxon>
        <taxon>Dinophyceae</taxon>
        <taxon>Suessiales</taxon>
        <taxon>Symbiodiniaceae</taxon>
        <taxon>Symbiodinium</taxon>
    </lineage>
</organism>
<dbReference type="Pfam" id="PF13460">
    <property type="entry name" value="NAD_binding_10"/>
    <property type="match status" value="1"/>
</dbReference>
<gene>
    <name evidence="7" type="primary">rhmD</name>
    <name evidence="7" type="ORF">SNAT2548_LOCUS30691</name>
</gene>
<dbReference type="InterPro" id="IPR008271">
    <property type="entry name" value="Ser/Thr_kinase_AS"/>
</dbReference>
<dbReference type="InterPro" id="IPR000719">
    <property type="entry name" value="Prot_kinase_dom"/>
</dbReference>
<keyword evidence="4" id="KW-0472">Membrane</keyword>
<dbReference type="EMBL" id="CAJNDS010002619">
    <property type="protein sequence ID" value="CAE7546937.1"/>
    <property type="molecule type" value="Genomic_DNA"/>
</dbReference>
<proteinExistence type="predicted"/>
<comment type="cofactor">
    <cofactor evidence="1">
        <name>Mg(2+)</name>
        <dbReference type="ChEBI" id="CHEBI:18420"/>
    </cofactor>
</comment>
<keyword evidence="3" id="KW-0460">Magnesium</keyword>
<dbReference type="InterPro" id="IPR023210">
    <property type="entry name" value="NADP_OxRdtase_dom"/>
</dbReference>
<dbReference type="InterPro" id="IPR036849">
    <property type="entry name" value="Enolase-like_C_sf"/>
</dbReference>
<dbReference type="SMART" id="SM00220">
    <property type="entry name" value="S_TKc"/>
    <property type="match status" value="1"/>
</dbReference>
<dbReference type="CDD" id="cd05243">
    <property type="entry name" value="SDR_a5"/>
    <property type="match status" value="1"/>
</dbReference>
<dbReference type="Gene3D" id="3.20.20.100">
    <property type="entry name" value="NADP-dependent oxidoreductase domain"/>
    <property type="match status" value="1"/>
</dbReference>
<dbReference type="InterPro" id="IPR029017">
    <property type="entry name" value="Enolase-like_N"/>
</dbReference>
<dbReference type="PROSITE" id="PS00108">
    <property type="entry name" value="PROTEIN_KINASE_ST"/>
    <property type="match status" value="1"/>
</dbReference>
<dbReference type="InterPro" id="IPR046945">
    <property type="entry name" value="RHMD-like"/>
</dbReference>
<dbReference type="GO" id="GO:0005524">
    <property type="term" value="F:ATP binding"/>
    <property type="evidence" value="ECO:0007669"/>
    <property type="project" value="InterPro"/>
</dbReference>
<keyword evidence="4" id="KW-1133">Transmembrane helix</keyword>
<dbReference type="InterPro" id="IPR020471">
    <property type="entry name" value="AKR"/>
</dbReference>
<name>A0A812U0G9_9DINO</name>
<keyword evidence="8" id="KW-1185">Reference proteome</keyword>
<evidence type="ECO:0000313" key="7">
    <source>
        <dbReference type="EMBL" id="CAE7546937.1"/>
    </source>
</evidence>
<dbReference type="SUPFAM" id="SSF51430">
    <property type="entry name" value="NAD(P)-linked oxidoreductase"/>
    <property type="match status" value="1"/>
</dbReference>
<dbReference type="SUPFAM" id="SSF56112">
    <property type="entry name" value="Protein kinase-like (PK-like)"/>
    <property type="match status" value="1"/>
</dbReference>
<dbReference type="OrthoDB" id="17395at2759"/>
<dbReference type="GO" id="GO:0016052">
    <property type="term" value="P:carbohydrate catabolic process"/>
    <property type="evidence" value="ECO:0007669"/>
    <property type="project" value="TreeGrafter"/>
</dbReference>
<reference evidence="7" key="1">
    <citation type="submission" date="2021-02" db="EMBL/GenBank/DDBJ databases">
        <authorList>
            <person name="Dougan E. K."/>
            <person name="Rhodes N."/>
            <person name="Thang M."/>
            <person name="Chan C."/>
        </authorList>
    </citation>
    <scope>NUCLEOTIDE SEQUENCE</scope>
</reference>
<dbReference type="InterPro" id="IPR011009">
    <property type="entry name" value="Kinase-like_dom_sf"/>
</dbReference>